<dbReference type="PANTHER" id="PTHR13723">
    <property type="entry name" value="ADAMTS A DISINTEGRIN AND METALLOPROTEASE WITH THROMBOSPONDIN MOTIFS PROTEASE"/>
    <property type="match status" value="1"/>
</dbReference>
<dbReference type="InterPro" id="IPR008993">
    <property type="entry name" value="TIMP-like_OB-fold"/>
</dbReference>
<evidence type="ECO:0000313" key="6">
    <source>
        <dbReference type="Ensembl" id="ENSCAFP00845016561.1"/>
    </source>
</evidence>
<name>A0A8I3NKG0_CANLF</name>
<keyword evidence="2" id="KW-0964">Secreted</keyword>
<dbReference type="Pfam" id="PF01759">
    <property type="entry name" value="NTR"/>
    <property type="match status" value="1"/>
</dbReference>
<dbReference type="OrthoDB" id="5984913at2759"/>
<feature type="domain" description="NTR" evidence="5">
    <location>
        <begin position="489"/>
        <end position="620"/>
    </location>
</feature>
<dbReference type="Reactome" id="R-CFA-5173214">
    <property type="pathway name" value="O-glycosylation of TSR domain-containing proteins"/>
</dbReference>
<sequence>CDRAPRLPCNGGSVITPLFRDKNRGPETLDYCPKPHSQLGQSWGADPGPLAPPLQRPLQNLLLLWTLLNCGLGGSAQGPGEWTPWGSWSRCSSSCGRGLSVRSRHCIWFPGEESCWGDTHEYRLCRLPDCPLGAIPFRDLQCALYNGHPVLGTQRTYQWVPFYGAPNQCDLNCLAEGHAFYHSFGRVLDGTPCSPGAQGLCVAGRCLVRPPRGPRRVPPTPRPRPRIATSDPSPRGASPAPSTSPAPPAQAPPITRLPRGLLPQSPPLSSWAPPPGPPRAGGPSGTPRSPSSPPQSAGCDGLLGSDAHEDHCGRCGGANESCLLVQRVFRDSGAFAGYWNVTLIPEGARHIRVTHRSRNHLALLGGDGRYVLNGNWAVSPPGTYEAAGTRVVYTRAAGPEEKLHAAGPTSEDLLLQVLLQEPNPGIEFEFWLPRERYGPFQAQAQAQAQALGWSLRQQQPRQVEAQPPELPAAPATTVPRIPTPTPDACEPCPDTRGRAHRLLHYCGSDFVFRARVLSRLHQAQETRYEVRVQLIYKNRSPLRALEYVWAPGRCPCPRLDLHPRSTCWPPSASSALMALRTGYCCPTLAMPGSGAPPRTAVCAWPPGAALSEPWDRGLPCAARKTGPTRLRLSVSPLLAWLRNLSHPQLCDTPSHVHRCPCTIHCREQEALVRTTRLLFPLSLWLLGNSEIFYTWKLCVCFYSLCLTLAFLETLSQTGRADRSDPNKTSCKVSVSPLALATRDDLESVSNAD</sequence>
<dbReference type="Pfam" id="PF00090">
    <property type="entry name" value="TSP_1"/>
    <property type="match status" value="1"/>
</dbReference>
<dbReference type="InterPro" id="IPR000884">
    <property type="entry name" value="TSP1_rpt"/>
</dbReference>
<dbReference type="PANTHER" id="PTHR13723:SF173">
    <property type="entry name" value="ADAMTS-LIKE PROTEIN 5"/>
    <property type="match status" value="1"/>
</dbReference>
<dbReference type="GO" id="GO:0005576">
    <property type="term" value="C:extracellular region"/>
    <property type="evidence" value="ECO:0007669"/>
    <property type="project" value="UniProtKB-SubCell"/>
</dbReference>
<dbReference type="SMART" id="SM00209">
    <property type="entry name" value="TSP1"/>
    <property type="match status" value="1"/>
</dbReference>
<gene>
    <name evidence="6" type="primary">ADAMTSL5</name>
</gene>
<feature type="region of interest" description="Disordered" evidence="4">
    <location>
        <begin position="211"/>
        <end position="302"/>
    </location>
</feature>
<proteinExistence type="predicted"/>
<evidence type="ECO:0000259" key="5">
    <source>
        <dbReference type="PROSITE" id="PS50189"/>
    </source>
</evidence>
<evidence type="ECO:0000313" key="7">
    <source>
        <dbReference type="Proteomes" id="UP000805418"/>
    </source>
</evidence>
<evidence type="ECO:0000256" key="3">
    <source>
        <dbReference type="ARBA" id="ARBA00023157"/>
    </source>
</evidence>
<organism evidence="6 7">
    <name type="scientific">Canis lupus familiaris</name>
    <name type="common">Dog</name>
    <name type="synonym">Canis familiaris</name>
    <dbReference type="NCBI Taxonomy" id="9615"/>
    <lineage>
        <taxon>Eukaryota</taxon>
        <taxon>Metazoa</taxon>
        <taxon>Chordata</taxon>
        <taxon>Craniata</taxon>
        <taxon>Vertebrata</taxon>
        <taxon>Euteleostomi</taxon>
        <taxon>Mammalia</taxon>
        <taxon>Eutheria</taxon>
        <taxon>Laurasiatheria</taxon>
        <taxon>Carnivora</taxon>
        <taxon>Caniformia</taxon>
        <taxon>Canidae</taxon>
        <taxon>Canis</taxon>
    </lineage>
</organism>
<accession>A0A8I3NKG0</accession>
<dbReference type="Gene3D" id="2.40.50.120">
    <property type="match status" value="1"/>
</dbReference>
<evidence type="ECO:0000256" key="1">
    <source>
        <dbReference type="ARBA" id="ARBA00004613"/>
    </source>
</evidence>
<feature type="compositionally biased region" description="Pro residues" evidence="4">
    <location>
        <begin position="242"/>
        <end position="251"/>
    </location>
</feature>
<dbReference type="SUPFAM" id="SSF82895">
    <property type="entry name" value="TSP-1 type 1 repeat"/>
    <property type="match status" value="1"/>
</dbReference>
<dbReference type="PROSITE" id="PS50092">
    <property type="entry name" value="TSP1"/>
    <property type="match status" value="1"/>
</dbReference>
<dbReference type="GeneTree" id="ENSGT00940000160456"/>
<keyword evidence="7" id="KW-1185">Reference proteome</keyword>
<dbReference type="InterPro" id="IPR010294">
    <property type="entry name" value="ADAMTS_spacer1"/>
</dbReference>
<dbReference type="Pfam" id="PF05986">
    <property type="entry name" value="ADAMTS_spacer1"/>
    <property type="match status" value="1"/>
</dbReference>
<evidence type="ECO:0000256" key="2">
    <source>
        <dbReference type="ARBA" id="ARBA00022525"/>
    </source>
</evidence>
<dbReference type="Proteomes" id="UP000805418">
    <property type="component" value="Chromosome 20"/>
</dbReference>
<dbReference type="InterPro" id="IPR001134">
    <property type="entry name" value="Netrin_domain"/>
</dbReference>
<dbReference type="InterPro" id="IPR036383">
    <property type="entry name" value="TSP1_rpt_sf"/>
</dbReference>
<comment type="subcellular location">
    <subcellularLocation>
        <location evidence="1">Secreted</location>
    </subcellularLocation>
</comment>
<dbReference type="Gene3D" id="2.20.100.10">
    <property type="entry name" value="Thrombospondin type-1 (TSP1) repeat"/>
    <property type="match status" value="1"/>
</dbReference>
<dbReference type="AlphaFoldDB" id="A0A8I3NKG0"/>
<dbReference type="InterPro" id="IPR018933">
    <property type="entry name" value="Netrin_module_non-TIMP"/>
</dbReference>
<dbReference type="SUPFAM" id="SSF50242">
    <property type="entry name" value="TIMP-like"/>
    <property type="match status" value="1"/>
</dbReference>
<dbReference type="Ensembl" id="ENSCAFT00845021064.1">
    <property type="protein sequence ID" value="ENSCAFP00845016561.1"/>
    <property type="gene ID" value="ENSCAFG00845011859.1"/>
</dbReference>
<feature type="compositionally biased region" description="Low complexity" evidence="4">
    <location>
        <begin position="230"/>
        <end position="241"/>
    </location>
</feature>
<feature type="compositionally biased region" description="Low complexity" evidence="4">
    <location>
        <begin position="252"/>
        <end position="271"/>
    </location>
</feature>
<reference evidence="6" key="2">
    <citation type="submission" date="2025-08" db="UniProtKB">
        <authorList>
            <consortium name="Ensembl"/>
        </authorList>
    </citation>
    <scope>IDENTIFICATION</scope>
    <source>
        <strain evidence="6">Boxer</strain>
    </source>
</reference>
<dbReference type="PROSITE" id="PS50189">
    <property type="entry name" value="NTR"/>
    <property type="match status" value="1"/>
</dbReference>
<dbReference type="FunFam" id="2.60.120.830:FF:000001">
    <property type="entry name" value="A disintegrin and metalloproteinase with thrombospondin motifs 1"/>
    <property type="match status" value="1"/>
</dbReference>
<dbReference type="Gene3D" id="2.60.120.830">
    <property type="match status" value="1"/>
</dbReference>
<protein>
    <submittedName>
        <fullName evidence="6">ADAMTS like 5</fullName>
    </submittedName>
</protein>
<feature type="compositionally biased region" description="Low complexity" evidence="4">
    <location>
        <begin position="467"/>
        <end position="479"/>
    </location>
</feature>
<feature type="compositionally biased region" description="Low complexity" evidence="4">
    <location>
        <begin position="285"/>
        <end position="298"/>
    </location>
</feature>
<reference evidence="6" key="1">
    <citation type="submission" date="2020-03" db="EMBL/GenBank/DDBJ databases">
        <title>Long-read based genome assembly of a Labrador retriever dog.</title>
        <authorList>
            <person name="Eory L."/>
            <person name="Zhang W."/>
            <person name="Schoenebeck J."/>
        </authorList>
    </citation>
    <scope>NUCLEOTIDE SEQUENCE [LARGE SCALE GENOMIC DNA]</scope>
    <source>
        <strain evidence="6">Labrador retriever</strain>
    </source>
</reference>
<keyword evidence="3" id="KW-1015">Disulfide bond</keyword>
<dbReference type="InterPro" id="IPR050439">
    <property type="entry name" value="ADAMTS_ADAMTS-like"/>
</dbReference>
<evidence type="ECO:0000256" key="4">
    <source>
        <dbReference type="SAM" id="MobiDB-lite"/>
    </source>
</evidence>
<reference evidence="6" key="3">
    <citation type="submission" date="2025-09" db="UniProtKB">
        <authorList>
            <consortium name="Ensembl"/>
        </authorList>
    </citation>
    <scope>IDENTIFICATION</scope>
    <source>
        <strain evidence="6">Boxer</strain>
    </source>
</reference>
<feature type="region of interest" description="Disordered" evidence="4">
    <location>
        <begin position="467"/>
        <end position="487"/>
    </location>
</feature>